<keyword evidence="3" id="KW-1185">Reference proteome</keyword>
<sequence>MAKIKPMVISGPMDAKHVGGVNVMSGIQQSGIDSYFKNTTLEPDETPSHTFVATGKIEVPKRSDTITNTIRRPSLSIKRSLSRLRRSSISQIHDLDRKIEPEHQNETSISRTESTKTHRSLRMQSSISRLRQRVGLDRDLHSNSSPPKVVNPELEITPHPLRKDSPPLRAQQAISRFTSRSASTTPEPKPTMASHMMQRQTSIVQRQPSFIQGRHAPTSSAHIPAATRVQPPTRPKRVDSGTAIDLKELPTNERPLGFQAILAVQSFEDRMKHYERARDYWAHAEHGLAEWTHAAVAPR</sequence>
<evidence type="ECO:0000313" key="3">
    <source>
        <dbReference type="Proteomes" id="UP000799424"/>
    </source>
</evidence>
<feature type="non-terminal residue" evidence="2">
    <location>
        <position position="299"/>
    </location>
</feature>
<proteinExistence type="predicted"/>
<feature type="region of interest" description="Disordered" evidence="1">
    <location>
        <begin position="99"/>
        <end position="168"/>
    </location>
</feature>
<name>A0A6A6ZPR9_9PLEO</name>
<evidence type="ECO:0000256" key="1">
    <source>
        <dbReference type="SAM" id="MobiDB-lite"/>
    </source>
</evidence>
<dbReference type="OrthoDB" id="5151921at2759"/>
<dbReference type="Proteomes" id="UP000799424">
    <property type="component" value="Unassembled WGS sequence"/>
</dbReference>
<gene>
    <name evidence="2" type="ORF">CC86DRAFT_252051</name>
</gene>
<organism evidence="2 3">
    <name type="scientific">Ophiobolus disseminans</name>
    <dbReference type="NCBI Taxonomy" id="1469910"/>
    <lineage>
        <taxon>Eukaryota</taxon>
        <taxon>Fungi</taxon>
        <taxon>Dikarya</taxon>
        <taxon>Ascomycota</taxon>
        <taxon>Pezizomycotina</taxon>
        <taxon>Dothideomycetes</taxon>
        <taxon>Pleosporomycetidae</taxon>
        <taxon>Pleosporales</taxon>
        <taxon>Pleosporineae</taxon>
        <taxon>Phaeosphaeriaceae</taxon>
        <taxon>Ophiobolus</taxon>
    </lineage>
</organism>
<evidence type="ECO:0000313" key="2">
    <source>
        <dbReference type="EMBL" id="KAF2822816.1"/>
    </source>
</evidence>
<dbReference type="AlphaFoldDB" id="A0A6A6ZPR9"/>
<reference evidence="2" key="1">
    <citation type="journal article" date="2020" name="Stud. Mycol.">
        <title>101 Dothideomycetes genomes: a test case for predicting lifestyles and emergence of pathogens.</title>
        <authorList>
            <person name="Haridas S."/>
            <person name="Albert R."/>
            <person name="Binder M."/>
            <person name="Bloem J."/>
            <person name="Labutti K."/>
            <person name="Salamov A."/>
            <person name="Andreopoulos B."/>
            <person name="Baker S."/>
            <person name="Barry K."/>
            <person name="Bills G."/>
            <person name="Bluhm B."/>
            <person name="Cannon C."/>
            <person name="Castanera R."/>
            <person name="Culley D."/>
            <person name="Daum C."/>
            <person name="Ezra D."/>
            <person name="Gonzalez J."/>
            <person name="Henrissat B."/>
            <person name="Kuo A."/>
            <person name="Liang C."/>
            <person name="Lipzen A."/>
            <person name="Lutzoni F."/>
            <person name="Magnuson J."/>
            <person name="Mondo S."/>
            <person name="Nolan M."/>
            <person name="Ohm R."/>
            <person name="Pangilinan J."/>
            <person name="Park H.-J."/>
            <person name="Ramirez L."/>
            <person name="Alfaro M."/>
            <person name="Sun H."/>
            <person name="Tritt A."/>
            <person name="Yoshinaga Y."/>
            <person name="Zwiers L.-H."/>
            <person name="Turgeon B."/>
            <person name="Goodwin S."/>
            <person name="Spatafora J."/>
            <person name="Crous P."/>
            <person name="Grigoriev I."/>
        </authorList>
    </citation>
    <scope>NUCLEOTIDE SEQUENCE</scope>
    <source>
        <strain evidence="2">CBS 113818</strain>
    </source>
</reference>
<accession>A0A6A6ZPR9</accession>
<dbReference type="EMBL" id="MU006233">
    <property type="protein sequence ID" value="KAF2822816.1"/>
    <property type="molecule type" value="Genomic_DNA"/>
</dbReference>
<protein>
    <submittedName>
        <fullName evidence="2">Uncharacterized protein</fullName>
    </submittedName>
</protein>